<dbReference type="Pfam" id="PF12796">
    <property type="entry name" value="Ank_2"/>
    <property type="match status" value="3"/>
</dbReference>
<keyword evidence="11" id="KW-1185">Reference proteome</keyword>
<evidence type="ECO:0000256" key="6">
    <source>
        <dbReference type="ARBA" id="ARBA00023180"/>
    </source>
</evidence>
<gene>
    <name evidence="10" type="ORF">N7493_008991</name>
</gene>
<dbReference type="GO" id="GO:0022857">
    <property type="term" value="F:transmembrane transporter activity"/>
    <property type="evidence" value="ECO:0007669"/>
    <property type="project" value="InterPro"/>
</dbReference>
<dbReference type="PROSITE" id="PS50297">
    <property type="entry name" value="ANK_REP_REGION"/>
    <property type="match status" value="6"/>
</dbReference>
<evidence type="ECO:0000256" key="4">
    <source>
        <dbReference type="ARBA" id="ARBA00022989"/>
    </source>
</evidence>
<dbReference type="Pfam" id="PF07690">
    <property type="entry name" value="MFS_1"/>
    <property type="match status" value="1"/>
</dbReference>
<feature type="transmembrane region" description="Helical" evidence="9">
    <location>
        <begin position="48"/>
        <end position="72"/>
    </location>
</feature>
<dbReference type="Gene3D" id="1.20.1250.20">
    <property type="entry name" value="MFS general substrate transporter like domains"/>
    <property type="match status" value="1"/>
</dbReference>
<comment type="subcellular location">
    <subcellularLocation>
        <location evidence="1">Membrane</location>
        <topology evidence="1">Multi-pass membrane protein</topology>
    </subcellularLocation>
</comment>
<evidence type="ECO:0000256" key="5">
    <source>
        <dbReference type="ARBA" id="ARBA00023136"/>
    </source>
</evidence>
<feature type="compositionally biased region" description="Polar residues" evidence="8">
    <location>
        <begin position="1"/>
        <end position="19"/>
    </location>
</feature>
<dbReference type="EMBL" id="JAQJAN010000013">
    <property type="protein sequence ID" value="KAJ5712523.1"/>
    <property type="molecule type" value="Genomic_DNA"/>
</dbReference>
<dbReference type="PANTHER" id="PTHR23501:SF193">
    <property type="entry name" value="MULTIDRUG TRANSPORTER, PUTATIVE (AFU_ORTHOLOGUE AFUA_8G00940)-RELATED"/>
    <property type="match status" value="1"/>
</dbReference>
<evidence type="ECO:0000256" key="1">
    <source>
        <dbReference type="ARBA" id="ARBA00004141"/>
    </source>
</evidence>
<feature type="compositionally biased region" description="Basic and acidic residues" evidence="8">
    <location>
        <begin position="20"/>
        <end position="41"/>
    </location>
</feature>
<dbReference type="AlphaFoldDB" id="A0AAD6HFM9"/>
<feature type="repeat" description="ANK" evidence="7">
    <location>
        <begin position="740"/>
        <end position="772"/>
    </location>
</feature>
<feature type="repeat" description="ANK" evidence="7">
    <location>
        <begin position="707"/>
        <end position="739"/>
    </location>
</feature>
<dbReference type="Gene3D" id="1.25.40.20">
    <property type="entry name" value="Ankyrin repeat-containing domain"/>
    <property type="match status" value="3"/>
</dbReference>
<evidence type="ECO:0000256" key="9">
    <source>
        <dbReference type="SAM" id="Phobius"/>
    </source>
</evidence>
<proteinExistence type="inferred from homology"/>
<feature type="transmembrane region" description="Helical" evidence="9">
    <location>
        <begin position="204"/>
        <end position="228"/>
    </location>
</feature>
<feature type="repeat" description="ANK" evidence="7">
    <location>
        <begin position="632"/>
        <end position="664"/>
    </location>
</feature>
<dbReference type="InterPro" id="IPR036259">
    <property type="entry name" value="MFS_trans_sf"/>
</dbReference>
<dbReference type="InterPro" id="IPR002110">
    <property type="entry name" value="Ankyrin_rpt"/>
</dbReference>
<feature type="transmembrane region" description="Helical" evidence="9">
    <location>
        <begin position="106"/>
        <end position="131"/>
    </location>
</feature>
<sequence>MEKQPSGVNSGSTPKTETNVLRDAESLEPNDRSSEVDRSVGNEDEGEIQYLTGTKLTLVIIAVIAIALLVMLDMSIVATYIYITFITLFELGSLICGVATSSNMFIVGRAIAGMGSAGVANGALTILCASVPLVKRPLYFGIVGSCSQIGVVVSPLIDGALTEYATWRWCFYINLPIGGLAGFLLLAPTLVMFLLALEWGGSTYLWNTAMIIGLFCGSAGSLILFLIWEYKKGDTAMIPLKMIQQRVFYCSSLTSFFLYANSLTTSYYLAIYFQGVRGKSPMLSGVYMLPGVIAQMASGFLSGLMVTRIGYYLPPTVIGTSLCAVGAGLITVQNNLAPSKIAVSMAFLYFCQTFGGALWLSFASTLFNNGLTKLLPIYAPDVSVAKVISAGVSGIRYVVPHSSVDGVVLAYNDAVHDESYLDKDSIPDINDLVSICAGLVTIDEQSTVIRLAHYTTQEYFEDNLDRLFPGAHSLLRASCIIYLSFKDFESGSVFLEADIRDRWTNHPLYSYCALNTGYHVQKGNVPLEWILQFLDDTPRVAACAQVIFLEREPNMVSQWMEINGFHLAVYLGLYDAAKAFIEDGYSVDATDSMVRAATSWLAEAGSHEGVRSRKVFHVLKESGCQMEPKNGQRQTPLFYAIWGGHRKIVQLLLEEQVDANCKDCDGQTPLLHAIQQVFENHPRGSSRMRIVELLLRNGVDPSCQDKTGQSPIFYAVQGGNTDLVQLLLEAGSSVECEDLQGRTPLLCAVALGSEQIVKILLAWGANTDCKDQHGKTPLASSAALGHESMVEILLYGEADVNSKDDEFGKTALSYAAWNGFKSVVDLLLEYEADPNYMDNQGRTPLSWAAEYGHVEIVRVLLHRSAESAVNEDLHRRTPLAWAALRGHRAVVDLLIGTDPYAGDMQVKDLLPRKDPERVEILEGLPKSFKIEE</sequence>
<dbReference type="SUPFAM" id="SSF48403">
    <property type="entry name" value="Ankyrin repeat"/>
    <property type="match status" value="1"/>
</dbReference>
<dbReference type="InterPro" id="IPR011701">
    <property type="entry name" value="MFS"/>
</dbReference>
<name>A0AAD6HFM9_9EURO</name>
<evidence type="ECO:0000256" key="3">
    <source>
        <dbReference type="ARBA" id="ARBA00022692"/>
    </source>
</evidence>
<dbReference type="SMART" id="SM00248">
    <property type="entry name" value="ANK"/>
    <property type="match status" value="9"/>
</dbReference>
<reference evidence="10" key="1">
    <citation type="journal article" date="2023" name="IMA Fungus">
        <title>Comparative genomic study of the Penicillium genus elucidates a diverse pangenome and 15 lateral gene transfer events.</title>
        <authorList>
            <person name="Petersen C."/>
            <person name="Sorensen T."/>
            <person name="Nielsen M.R."/>
            <person name="Sondergaard T.E."/>
            <person name="Sorensen J.L."/>
            <person name="Fitzpatrick D.A."/>
            <person name="Frisvad J.C."/>
            <person name="Nielsen K.L."/>
        </authorList>
    </citation>
    <scope>NUCLEOTIDE SEQUENCE</scope>
    <source>
        <strain evidence="10">IBT 17514</strain>
    </source>
</reference>
<dbReference type="GO" id="GO:0005886">
    <property type="term" value="C:plasma membrane"/>
    <property type="evidence" value="ECO:0007669"/>
    <property type="project" value="TreeGrafter"/>
</dbReference>
<evidence type="ECO:0000256" key="8">
    <source>
        <dbReference type="SAM" id="MobiDB-lite"/>
    </source>
</evidence>
<keyword evidence="4 9" id="KW-1133">Transmembrane helix</keyword>
<dbReference type="PROSITE" id="PS50088">
    <property type="entry name" value="ANK_REPEAT"/>
    <property type="match status" value="7"/>
</dbReference>
<comment type="caution">
    <text evidence="10">The sequence shown here is derived from an EMBL/GenBank/DDBJ whole genome shotgun (WGS) entry which is preliminary data.</text>
</comment>
<feature type="transmembrane region" description="Helical" evidence="9">
    <location>
        <begin position="138"/>
        <end position="157"/>
    </location>
</feature>
<feature type="transmembrane region" description="Helical" evidence="9">
    <location>
        <begin position="248"/>
        <end position="273"/>
    </location>
</feature>
<keyword evidence="5 9" id="KW-0472">Membrane</keyword>
<feature type="transmembrane region" description="Helical" evidence="9">
    <location>
        <begin position="285"/>
        <end position="306"/>
    </location>
</feature>
<feature type="region of interest" description="Disordered" evidence="8">
    <location>
        <begin position="1"/>
        <end position="41"/>
    </location>
</feature>
<dbReference type="Gene3D" id="1.20.1720.10">
    <property type="entry name" value="Multidrug resistance protein D"/>
    <property type="match status" value="1"/>
</dbReference>
<organism evidence="10 11">
    <name type="scientific">Penicillium malachiteum</name>
    <dbReference type="NCBI Taxonomy" id="1324776"/>
    <lineage>
        <taxon>Eukaryota</taxon>
        <taxon>Fungi</taxon>
        <taxon>Dikarya</taxon>
        <taxon>Ascomycota</taxon>
        <taxon>Pezizomycotina</taxon>
        <taxon>Eurotiomycetes</taxon>
        <taxon>Eurotiomycetidae</taxon>
        <taxon>Eurotiales</taxon>
        <taxon>Aspergillaceae</taxon>
        <taxon>Penicillium</taxon>
    </lineage>
</organism>
<feature type="transmembrane region" description="Helical" evidence="9">
    <location>
        <begin position="79"/>
        <end position="100"/>
    </location>
</feature>
<keyword evidence="7" id="KW-0040">ANK repeat</keyword>
<feature type="transmembrane region" description="Helical" evidence="9">
    <location>
        <begin position="312"/>
        <end position="332"/>
    </location>
</feature>
<dbReference type="Pfam" id="PF13637">
    <property type="entry name" value="Ank_4"/>
    <property type="match status" value="1"/>
</dbReference>
<feature type="transmembrane region" description="Helical" evidence="9">
    <location>
        <begin position="341"/>
        <end position="362"/>
    </location>
</feature>
<protein>
    <submittedName>
        <fullName evidence="10">MFS general substrate transporter</fullName>
    </submittedName>
</protein>
<comment type="similarity">
    <text evidence="2">Belongs to the major facilitator superfamily. TCR/Tet family.</text>
</comment>
<keyword evidence="6" id="KW-0325">Glycoprotein</keyword>
<evidence type="ECO:0000256" key="2">
    <source>
        <dbReference type="ARBA" id="ARBA00007520"/>
    </source>
</evidence>
<dbReference type="InterPro" id="IPR036770">
    <property type="entry name" value="Ankyrin_rpt-contain_sf"/>
</dbReference>
<feature type="transmembrane region" description="Helical" evidence="9">
    <location>
        <begin position="177"/>
        <end position="197"/>
    </location>
</feature>
<evidence type="ECO:0000256" key="7">
    <source>
        <dbReference type="PROSITE-ProRule" id="PRU00023"/>
    </source>
</evidence>
<reference evidence="10" key="2">
    <citation type="submission" date="2023-01" db="EMBL/GenBank/DDBJ databases">
        <authorList>
            <person name="Petersen C."/>
        </authorList>
    </citation>
    <scope>NUCLEOTIDE SEQUENCE</scope>
    <source>
        <strain evidence="10">IBT 17514</strain>
    </source>
</reference>
<feature type="repeat" description="ANK" evidence="7">
    <location>
        <begin position="773"/>
        <end position="805"/>
    </location>
</feature>
<dbReference type="SUPFAM" id="SSF103473">
    <property type="entry name" value="MFS general substrate transporter"/>
    <property type="match status" value="1"/>
</dbReference>
<accession>A0AAD6HFM9</accession>
<dbReference type="PRINTS" id="PR01036">
    <property type="entry name" value="TCRTETB"/>
</dbReference>
<dbReference type="Proteomes" id="UP001215712">
    <property type="component" value="Unassembled WGS sequence"/>
</dbReference>
<feature type="repeat" description="ANK" evidence="7">
    <location>
        <begin position="807"/>
        <end position="839"/>
    </location>
</feature>
<evidence type="ECO:0000313" key="10">
    <source>
        <dbReference type="EMBL" id="KAJ5712523.1"/>
    </source>
</evidence>
<dbReference type="PANTHER" id="PTHR23501">
    <property type="entry name" value="MAJOR FACILITATOR SUPERFAMILY"/>
    <property type="match status" value="1"/>
</dbReference>
<evidence type="ECO:0000313" key="11">
    <source>
        <dbReference type="Proteomes" id="UP001215712"/>
    </source>
</evidence>
<feature type="repeat" description="ANK" evidence="7">
    <location>
        <begin position="665"/>
        <end position="706"/>
    </location>
</feature>
<feature type="repeat" description="ANK" evidence="7">
    <location>
        <begin position="840"/>
        <end position="872"/>
    </location>
</feature>
<keyword evidence="3 9" id="KW-0812">Transmembrane</keyword>